<evidence type="ECO:0000313" key="2">
    <source>
        <dbReference type="Proteomes" id="UP000198373"/>
    </source>
</evidence>
<accession>A0A239JBM1</accession>
<evidence type="ECO:0000313" key="1">
    <source>
        <dbReference type="EMBL" id="SNT03250.1"/>
    </source>
</evidence>
<name>A0A239JBM1_9ACTN</name>
<dbReference type="AlphaFoldDB" id="A0A239JBM1"/>
<gene>
    <name evidence="1" type="ORF">SAMN06893096_11388</name>
</gene>
<organism evidence="1 2">
    <name type="scientific">Geodermatophilus pulveris</name>
    <dbReference type="NCBI Taxonomy" id="1564159"/>
    <lineage>
        <taxon>Bacteria</taxon>
        <taxon>Bacillati</taxon>
        <taxon>Actinomycetota</taxon>
        <taxon>Actinomycetes</taxon>
        <taxon>Geodermatophilales</taxon>
        <taxon>Geodermatophilaceae</taxon>
        <taxon>Geodermatophilus</taxon>
    </lineage>
</organism>
<protein>
    <submittedName>
        <fullName evidence="1">Uncharacterized protein</fullName>
    </submittedName>
</protein>
<proteinExistence type="predicted"/>
<sequence>MVIGQGGANRSPAFRDFLLDRELHLAFDLLGNCYFIGSVFKGLHPRLFDCLVCLDQKNWESVVRIDGQA</sequence>
<keyword evidence="2" id="KW-1185">Reference proteome</keyword>
<reference evidence="2" key="1">
    <citation type="submission" date="2017-06" db="EMBL/GenBank/DDBJ databases">
        <authorList>
            <person name="Varghese N."/>
            <person name="Submissions S."/>
        </authorList>
    </citation>
    <scope>NUCLEOTIDE SEQUENCE [LARGE SCALE GENOMIC DNA]</scope>
    <source>
        <strain evidence="2">DSM 46839</strain>
    </source>
</reference>
<dbReference type="EMBL" id="FZOO01000013">
    <property type="protein sequence ID" value="SNT03250.1"/>
    <property type="molecule type" value="Genomic_DNA"/>
</dbReference>
<dbReference type="Proteomes" id="UP000198373">
    <property type="component" value="Unassembled WGS sequence"/>
</dbReference>